<dbReference type="SUPFAM" id="SSF46689">
    <property type="entry name" value="Homeodomain-like"/>
    <property type="match status" value="1"/>
</dbReference>
<dbReference type="Proteomes" id="UP000095552">
    <property type="component" value="Unassembled WGS sequence"/>
</dbReference>
<reference evidence="7 8" key="1">
    <citation type="submission" date="2016-08" db="EMBL/GenBank/DDBJ databases">
        <title>Draft genome of Fabibacter sp. strain SK-8.</title>
        <authorList>
            <person name="Wong S.-K."/>
            <person name="Hamasaki K."/>
            <person name="Yoshizawa S."/>
        </authorList>
    </citation>
    <scope>NUCLEOTIDE SEQUENCE [LARGE SCALE GENOMIC DNA]</scope>
    <source>
        <strain evidence="7 8">SK-8</strain>
    </source>
</reference>
<keyword evidence="5" id="KW-0812">Transmembrane</keyword>
<dbReference type="STRING" id="1563681.BFP71_00450"/>
<dbReference type="Gene3D" id="3.40.50.10070">
    <property type="entry name" value="TolB, N-terminal domain"/>
    <property type="match status" value="1"/>
</dbReference>
<feature type="domain" description="HTH araC/xylS-type" evidence="6">
    <location>
        <begin position="13"/>
        <end position="112"/>
    </location>
</feature>
<evidence type="ECO:0000256" key="1">
    <source>
        <dbReference type="ARBA" id="ARBA00023015"/>
    </source>
</evidence>
<feature type="transmembrane region" description="Helical" evidence="5">
    <location>
        <begin position="133"/>
        <end position="150"/>
    </location>
</feature>
<dbReference type="SUPFAM" id="SSF48452">
    <property type="entry name" value="TPR-like"/>
    <property type="match status" value="1"/>
</dbReference>
<keyword evidence="8" id="KW-1185">Reference proteome</keyword>
<dbReference type="GO" id="GO:0003700">
    <property type="term" value="F:DNA-binding transcription factor activity"/>
    <property type="evidence" value="ECO:0007669"/>
    <property type="project" value="InterPro"/>
</dbReference>
<evidence type="ECO:0000256" key="3">
    <source>
        <dbReference type="ARBA" id="ARBA00023163"/>
    </source>
</evidence>
<evidence type="ECO:0000256" key="5">
    <source>
        <dbReference type="SAM" id="Phobius"/>
    </source>
</evidence>
<gene>
    <name evidence="7" type="ORF">BFP71_00450</name>
</gene>
<keyword evidence="3" id="KW-0804">Transcription</keyword>
<dbReference type="SMART" id="SM00028">
    <property type="entry name" value="TPR"/>
    <property type="match status" value="3"/>
</dbReference>
<dbReference type="InterPro" id="IPR018060">
    <property type="entry name" value="HTH_AraC"/>
</dbReference>
<name>A0A1E5T844_9BACT</name>
<evidence type="ECO:0000256" key="2">
    <source>
        <dbReference type="ARBA" id="ARBA00023125"/>
    </source>
</evidence>
<dbReference type="PROSITE" id="PS50005">
    <property type="entry name" value="TPR"/>
    <property type="match status" value="1"/>
</dbReference>
<keyword evidence="5" id="KW-0472">Membrane</keyword>
<keyword evidence="4" id="KW-0802">TPR repeat</keyword>
<dbReference type="Gene3D" id="1.10.10.60">
    <property type="entry name" value="Homeodomain-like"/>
    <property type="match status" value="1"/>
</dbReference>
<sequence length="693" mass="79640">MGNFLDIESDFLDKLISTIEEHMSDEEFGVSHLADSIGMSRSNLLRKTQKIAGISVSVLIRRVRLNHAQQLLRSDDLTASEISYRVGFSSVSYFTKCFREQYGYPPGEEKAKYTAQKKVLVQKERRYATSKKWLIPAGVLLVIILLSLILPRIEKSDYTPGKKSIAVLPFKNDSNDSSNLHIINGLMESVLTNLQKIEDLRVVSRTSVEQYRNSEKSISEISEELGVSYVLEGSGQKLGDNILLTVQLIEAPKDSHLWSEQYNRLVTDIFQLQAEVAKDIAGEIKVIVTPDEAERIERIPTKDIQAYEYYLKGFELMNRYDDEYLIEAIDFFDLAIERDPFFAEAQAYTSVCYYFLDLFQSQKQHTEEINNYADRALLASPELPISLIAKGLFYMHETKFDLAVVYFEKALEFNPNSSMATNFLSDIYASYIPNTKKYLTYALRGNKLNVALVDSSAMSISYLHLSNALAQAGFFEEAEVYAQKSMNFDENNLFPQYLYPYIKFAQGGTLEGTLESLKTVLKKDTTRLDIIIEVAKVHYCLEEYESAAFYYDVFSQMKENFGLGIFDNEEIKIAYTYKQLGRLEEAEKHLAVYKEFAENDNSIYKNLLLSAYYAYTGDTEKGIDHLKKFPEQKDYFYWLVMMIADDPIMKNMAGHPEFSLTIEKINDQFWKSHSSTRSMLEAEGLIKPSRENW</sequence>
<dbReference type="InterPro" id="IPR009057">
    <property type="entry name" value="Homeodomain-like_sf"/>
</dbReference>
<dbReference type="AlphaFoldDB" id="A0A1E5T844"/>
<evidence type="ECO:0000313" key="7">
    <source>
        <dbReference type="EMBL" id="OEK07516.1"/>
    </source>
</evidence>
<feature type="repeat" description="TPR" evidence="4">
    <location>
        <begin position="384"/>
        <end position="417"/>
    </location>
</feature>
<evidence type="ECO:0000259" key="6">
    <source>
        <dbReference type="PROSITE" id="PS01124"/>
    </source>
</evidence>
<dbReference type="InterPro" id="IPR011990">
    <property type="entry name" value="TPR-like_helical_dom_sf"/>
</dbReference>
<dbReference type="SMART" id="SM00342">
    <property type="entry name" value="HTH_ARAC"/>
    <property type="match status" value="1"/>
</dbReference>
<evidence type="ECO:0000313" key="8">
    <source>
        <dbReference type="Proteomes" id="UP000095552"/>
    </source>
</evidence>
<dbReference type="PANTHER" id="PTHR43280">
    <property type="entry name" value="ARAC-FAMILY TRANSCRIPTIONAL REGULATOR"/>
    <property type="match status" value="1"/>
</dbReference>
<evidence type="ECO:0000256" key="4">
    <source>
        <dbReference type="PROSITE-ProRule" id="PRU00339"/>
    </source>
</evidence>
<dbReference type="Pfam" id="PF12833">
    <property type="entry name" value="HTH_18"/>
    <property type="match status" value="1"/>
</dbReference>
<dbReference type="Pfam" id="PF13181">
    <property type="entry name" value="TPR_8"/>
    <property type="match status" value="1"/>
</dbReference>
<comment type="caution">
    <text evidence="7">The sequence shown here is derived from an EMBL/GenBank/DDBJ whole genome shotgun (WGS) entry which is preliminary data.</text>
</comment>
<keyword evidence="5" id="KW-1133">Transmembrane helix</keyword>
<organism evidence="7 8">
    <name type="scientific">Roseivirga misakiensis</name>
    <dbReference type="NCBI Taxonomy" id="1563681"/>
    <lineage>
        <taxon>Bacteria</taxon>
        <taxon>Pseudomonadati</taxon>
        <taxon>Bacteroidota</taxon>
        <taxon>Cytophagia</taxon>
        <taxon>Cytophagales</taxon>
        <taxon>Roseivirgaceae</taxon>
        <taxon>Roseivirga</taxon>
    </lineage>
</organism>
<dbReference type="EMBL" id="MDGQ01000002">
    <property type="protein sequence ID" value="OEK07516.1"/>
    <property type="molecule type" value="Genomic_DNA"/>
</dbReference>
<dbReference type="GO" id="GO:0043565">
    <property type="term" value="F:sequence-specific DNA binding"/>
    <property type="evidence" value="ECO:0007669"/>
    <property type="project" value="InterPro"/>
</dbReference>
<dbReference type="InterPro" id="IPR019734">
    <property type="entry name" value="TPR_rpt"/>
</dbReference>
<proteinExistence type="predicted"/>
<dbReference type="Gene3D" id="1.25.40.10">
    <property type="entry name" value="Tetratricopeptide repeat domain"/>
    <property type="match status" value="2"/>
</dbReference>
<keyword evidence="2" id="KW-0238">DNA-binding</keyword>
<dbReference type="PROSITE" id="PS01124">
    <property type="entry name" value="HTH_ARAC_FAMILY_2"/>
    <property type="match status" value="1"/>
</dbReference>
<dbReference type="PANTHER" id="PTHR43280:SF2">
    <property type="entry name" value="HTH-TYPE TRANSCRIPTIONAL REGULATOR EXSA"/>
    <property type="match status" value="1"/>
</dbReference>
<protein>
    <recommendedName>
        <fullName evidence="6">HTH araC/xylS-type domain-containing protein</fullName>
    </recommendedName>
</protein>
<keyword evidence="1" id="KW-0805">Transcription regulation</keyword>
<accession>A0A1E5T844</accession>